<dbReference type="RefSeq" id="WP_310303185.1">
    <property type="nucleotide sequence ID" value="NZ_BAAAPS010000010.1"/>
</dbReference>
<evidence type="ECO:0000313" key="2">
    <source>
        <dbReference type="EMBL" id="MDR7363162.1"/>
    </source>
</evidence>
<proteinExistence type="predicted"/>
<accession>A0ABU2BXP5</accession>
<dbReference type="Proteomes" id="UP001183648">
    <property type="component" value="Unassembled WGS sequence"/>
</dbReference>
<dbReference type="Gene3D" id="1.10.357.10">
    <property type="entry name" value="Tetracycline Repressor, domain 2"/>
    <property type="match status" value="1"/>
</dbReference>
<evidence type="ECO:0000256" key="1">
    <source>
        <dbReference type="SAM" id="MobiDB-lite"/>
    </source>
</evidence>
<dbReference type="InterPro" id="IPR036271">
    <property type="entry name" value="Tet_transcr_reg_TetR-rel_C_sf"/>
</dbReference>
<keyword evidence="3" id="KW-1185">Reference proteome</keyword>
<comment type="caution">
    <text evidence="2">The sequence shown here is derived from an EMBL/GenBank/DDBJ whole genome shotgun (WGS) entry which is preliminary data.</text>
</comment>
<sequence>MQVPRESTSLGEAGRERIKRLEVETSQPLRNAVRDGVESGLLRTSDPDLVAYNQLLAHAWALTHLYFEKTMALQAYTGAQMAFALSAVVAPKSRRKYAARAPAGTNARRCGRPVRNRSPLNFPVGRTSARPSSLRT</sequence>
<organism evidence="2 3">
    <name type="scientific">Nocardioides marmoribigeumensis</name>
    <dbReference type="NCBI Taxonomy" id="433649"/>
    <lineage>
        <taxon>Bacteria</taxon>
        <taxon>Bacillati</taxon>
        <taxon>Actinomycetota</taxon>
        <taxon>Actinomycetes</taxon>
        <taxon>Propionibacteriales</taxon>
        <taxon>Nocardioidaceae</taxon>
        <taxon>Nocardioides</taxon>
    </lineage>
</organism>
<name>A0ABU2BXP5_9ACTN</name>
<feature type="region of interest" description="Disordered" evidence="1">
    <location>
        <begin position="99"/>
        <end position="136"/>
    </location>
</feature>
<protein>
    <submittedName>
        <fullName evidence="2">Uncharacterized protein</fullName>
    </submittedName>
</protein>
<dbReference type="SUPFAM" id="SSF48498">
    <property type="entry name" value="Tetracyclin repressor-like, C-terminal domain"/>
    <property type="match status" value="1"/>
</dbReference>
<dbReference type="EMBL" id="JAVDYG010000001">
    <property type="protein sequence ID" value="MDR7363162.1"/>
    <property type="molecule type" value="Genomic_DNA"/>
</dbReference>
<gene>
    <name evidence="2" type="ORF">J2S63_002715</name>
</gene>
<reference evidence="2 3" key="1">
    <citation type="submission" date="2023-07" db="EMBL/GenBank/DDBJ databases">
        <title>Sequencing the genomes of 1000 actinobacteria strains.</title>
        <authorList>
            <person name="Klenk H.-P."/>
        </authorList>
    </citation>
    <scope>NUCLEOTIDE SEQUENCE [LARGE SCALE GENOMIC DNA]</scope>
    <source>
        <strain evidence="2 3">DSM 19426</strain>
    </source>
</reference>
<evidence type="ECO:0000313" key="3">
    <source>
        <dbReference type="Proteomes" id="UP001183648"/>
    </source>
</evidence>